<accession>A0A0D0CRL9</accession>
<gene>
    <name evidence="1" type="ORF">GYMLUDRAFT_58524</name>
</gene>
<keyword evidence="2" id="KW-1185">Reference proteome</keyword>
<name>A0A0D0CRL9_9AGAR</name>
<evidence type="ECO:0000313" key="1">
    <source>
        <dbReference type="EMBL" id="KIK61882.1"/>
    </source>
</evidence>
<sequence>MEQDAEIPLFFEGFSDVQFQDLLAEVSQVQAESNPQQLCPTPRLNAVSNTGWLPMPSLLHASSFPSEGLLLYNIPLTIGFDPVLDNSNNIFSPYGHSQMEVLNLGPPSRQRFHPYNPSFSQCQRQHCNLPLPDNLPQFVGSSFDLSSVMASEMGSFSHSLSSLSPPNIYSHPSLPVVSSKPWSGPFSPVVQTSQTRIRMDSLDFFDYCRSLNIDPNPAIYNYKGTTNCTFEIYVNWKCARDILVKTMGYKGGLRLSRYSILYRGNRMETLRTIINKHLKWNLTSFEEKA</sequence>
<protein>
    <submittedName>
        <fullName evidence="1">Uncharacterized protein</fullName>
    </submittedName>
</protein>
<reference evidence="1 2" key="1">
    <citation type="submission" date="2014-04" db="EMBL/GenBank/DDBJ databases">
        <title>Evolutionary Origins and Diversification of the Mycorrhizal Mutualists.</title>
        <authorList>
            <consortium name="DOE Joint Genome Institute"/>
            <consortium name="Mycorrhizal Genomics Consortium"/>
            <person name="Kohler A."/>
            <person name="Kuo A."/>
            <person name="Nagy L.G."/>
            <person name="Floudas D."/>
            <person name="Copeland A."/>
            <person name="Barry K.W."/>
            <person name="Cichocki N."/>
            <person name="Veneault-Fourrey C."/>
            <person name="LaButti K."/>
            <person name="Lindquist E.A."/>
            <person name="Lipzen A."/>
            <person name="Lundell T."/>
            <person name="Morin E."/>
            <person name="Murat C."/>
            <person name="Riley R."/>
            <person name="Ohm R."/>
            <person name="Sun H."/>
            <person name="Tunlid A."/>
            <person name="Henrissat B."/>
            <person name="Grigoriev I.V."/>
            <person name="Hibbett D.S."/>
            <person name="Martin F."/>
        </authorList>
    </citation>
    <scope>NUCLEOTIDE SEQUENCE [LARGE SCALE GENOMIC DNA]</scope>
    <source>
        <strain evidence="1 2">FD-317 M1</strain>
    </source>
</reference>
<proteinExistence type="predicted"/>
<dbReference type="Proteomes" id="UP000053593">
    <property type="component" value="Unassembled WGS sequence"/>
</dbReference>
<dbReference type="EMBL" id="KN834769">
    <property type="protein sequence ID" value="KIK61882.1"/>
    <property type="molecule type" value="Genomic_DNA"/>
</dbReference>
<evidence type="ECO:0000313" key="2">
    <source>
        <dbReference type="Proteomes" id="UP000053593"/>
    </source>
</evidence>
<dbReference type="AlphaFoldDB" id="A0A0D0CRL9"/>
<organism evidence="1 2">
    <name type="scientific">Collybiopsis luxurians FD-317 M1</name>
    <dbReference type="NCBI Taxonomy" id="944289"/>
    <lineage>
        <taxon>Eukaryota</taxon>
        <taxon>Fungi</taxon>
        <taxon>Dikarya</taxon>
        <taxon>Basidiomycota</taxon>
        <taxon>Agaricomycotina</taxon>
        <taxon>Agaricomycetes</taxon>
        <taxon>Agaricomycetidae</taxon>
        <taxon>Agaricales</taxon>
        <taxon>Marasmiineae</taxon>
        <taxon>Omphalotaceae</taxon>
        <taxon>Collybiopsis</taxon>
        <taxon>Collybiopsis luxurians</taxon>
    </lineage>
</organism>
<dbReference type="HOGENOM" id="CLU_963302_0_0_1"/>